<keyword evidence="10" id="KW-0408">Iron</keyword>
<comment type="similarity">
    <text evidence="5">Belongs to the lariat debranching enzyme family.</text>
</comment>
<dbReference type="AlphaFoldDB" id="A0A0N1H7V5"/>
<evidence type="ECO:0000256" key="2">
    <source>
        <dbReference type="ARBA" id="ARBA00001947"/>
    </source>
</evidence>
<dbReference type="EMBL" id="LFJN01000006">
    <property type="protein sequence ID" value="KPI42726.1"/>
    <property type="molecule type" value="Genomic_DNA"/>
</dbReference>
<keyword evidence="8" id="KW-0378">Hydrolase</keyword>
<evidence type="ECO:0000256" key="5">
    <source>
        <dbReference type="ARBA" id="ARBA00006045"/>
    </source>
</evidence>
<dbReference type="Proteomes" id="UP000038010">
    <property type="component" value="Unassembled WGS sequence"/>
</dbReference>
<dbReference type="GO" id="GO:0008419">
    <property type="term" value="F:RNA lariat debranching enzyme activity"/>
    <property type="evidence" value="ECO:0007669"/>
    <property type="project" value="UniProtKB-ARBA"/>
</dbReference>
<dbReference type="GO" id="GO:0000398">
    <property type="term" value="P:mRNA splicing, via spliceosome"/>
    <property type="evidence" value="ECO:0007669"/>
    <property type="project" value="TreeGrafter"/>
</dbReference>
<comment type="cofactor">
    <cofactor evidence="3">
        <name>Fe(2+)</name>
        <dbReference type="ChEBI" id="CHEBI:29033"/>
    </cofactor>
</comment>
<dbReference type="InterPro" id="IPR041816">
    <property type="entry name" value="Dbr1_N"/>
</dbReference>
<dbReference type="InterPro" id="IPR007708">
    <property type="entry name" value="DBR1_C"/>
</dbReference>
<comment type="cofactor">
    <cofactor evidence="1">
        <name>Mn(2+)</name>
        <dbReference type="ChEBI" id="CHEBI:29035"/>
    </cofactor>
</comment>
<dbReference type="GO" id="GO:0005634">
    <property type="term" value="C:nucleus"/>
    <property type="evidence" value="ECO:0007669"/>
    <property type="project" value="UniProtKB-SubCell"/>
</dbReference>
<dbReference type="Pfam" id="PF00149">
    <property type="entry name" value="Metallophos"/>
    <property type="match status" value="1"/>
</dbReference>
<organism evidence="15 16">
    <name type="scientific">Cyphellophora attinorum</name>
    <dbReference type="NCBI Taxonomy" id="1664694"/>
    <lineage>
        <taxon>Eukaryota</taxon>
        <taxon>Fungi</taxon>
        <taxon>Dikarya</taxon>
        <taxon>Ascomycota</taxon>
        <taxon>Pezizomycotina</taxon>
        <taxon>Eurotiomycetes</taxon>
        <taxon>Chaetothyriomycetidae</taxon>
        <taxon>Chaetothyriales</taxon>
        <taxon>Cyphellophoraceae</taxon>
        <taxon>Cyphellophora</taxon>
    </lineage>
</organism>
<sequence>MSPSNPAVRPLRIAVEGCGHGSLDIIYKEADAACQARGWQLEDLDFLIICGDFQAVRNARDLNCMSVPKRYRHMGDFHRYYSGESRAPVLTIVIGGNHEASNYLSELPYGGWLAPNIYYMGAVGVIRYGPYRILGMSGIYDSKDYRRPHDERLPYNRDEIRSIYHVRECDVAKLLQLRHPVDIGLSHDWPRRVEWFGDYEKLFAERPHFFDSARSDRLGSLPAEQVMGHLKPKHWVSGHMHIGFSATIKHAQHDSKDMFKELSIPDKWKQALPKAMSRNCLTGVARAHEQSPQTTDMTTQFLALDKPGHGNDFLRLLEIEAPPSRRTPPAAHYLERLSDGKYNLFYDEEWLSILREFPTATSHDGTILQTMDQLSTDLDTVMSRPATTRWIDASLPVEELFIIPRNFRPHAPVYSPDDSLEDSTQPPEYPNSQTETFCKTFGIAGVPARSVMVDDPNEDIVFG</sequence>
<dbReference type="SUPFAM" id="SSF56300">
    <property type="entry name" value="Metallo-dependent phosphatases"/>
    <property type="match status" value="1"/>
</dbReference>
<reference evidence="15 16" key="1">
    <citation type="submission" date="2015-06" db="EMBL/GenBank/DDBJ databases">
        <title>Draft genome of the ant-associated black yeast Phialophora attae CBS 131958.</title>
        <authorList>
            <person name="Moreno L.F."/>
            <person name="Stielow B.J."/>
            <person name="de Hoog S."/>
            <person name="Vicente V.A."/>
            <person name="Weiss V.A."/>
            <person name="de Vries M."/>
            <person name="Cruz L.M."/>
            <person name="Souza E.M."/>
        </authorList>
    </citation>
    <scope>NUCLEOTIDE SEQUENCE [LARGE SCALE GENOMIC DNA]</scope>
    <source>
        <strain evidence="15 16">CBS 131958</strain>
    </source>
</reference>
<comment type="caution">
    <text evidence="15">The sequence shown here is derived from an EMBL/GenBank/DDBJ whole genome shotgun (WGS) entry which is preliminary data.</text>
</comment>
<keyword evidence="12" id="KW-0539">Nucleus</keyword>
<evidence type="ECO:0000256" key="12">
    <source>
        <dbReference type="ARBA" id="ARBA00023242"/>
    </source>
</evidence>
<keyword evidence="7" id="KW-0479">Metal-binding</keyword>
<accession>A0A0N1H7V5</accession>
<gene>
    <name evidence="15" type="ORF">AB675_1816</name>
</gene>
<evidence type="ECO:0000256" key="10">
    <source>
        <dbReference type="ARBA" id="ARBA00023004"/>
    </source>
</evidence>
<evidence type="ECO:0000313" key="15">
    <source>
        <dbReference type="EMBL" id="KPI42726.1"/>
    </source>
</evidence>
<dbReference type="InterPro" id="IPR029052">
    <property type="entry name" value="Metallo-depent_PP-like"/>
</dbReference>
<evidence type="ECO:0000256" key="8">
    <source>
        <dbReference type="ARBA" id="ARBA00022801"/>
    </source>
</evidence>
<evidence type="ECO:0000256" key="9">
    <source>
        <dbReference type="ARBA" id="ARBA00022833"/>
    </source>
</evidence>
<evidence type="ECO:0000313" key="16">
    <source>
        <dbReference type="Proteomes" id="UP000038010"/>
    </source>
</evidence>
<name>A0A0N1H7V5_9EURO</name>
<keyword evidence="9" id="KW-0862">Zinc</keyword>
<feature type="domain" description="Lariat debranching enzyme C-terminal" evidence="14">
    <location>
        <begin position="289"/>
        <end position="447"/>
    </location>
</feature>
<dbReference type="RefSeq" id="XP_018002689.1">
    <property type="nucleotide sequence ID" value="XM_018141735.1"/>
</dbReference>
<evidence type="ECO:0000256" key="6">
    <source>
        <dbReference type="ARBA" id="ARBA00022664"/>
    </source>
</evidence>
<dbReference type="CDD" id="cd00844">
    <property type="entry name" value="MPP_Dbr1_N"/>
    <property type="match status" value="1"/>
</dbReference>
<dbReference type="STRING" id="1664694.A0A0N1H7V5"/>
<comment type="cofactor">
    <cofactor evidence="2">
        <name>Zn(2+)</name>
        <dbReference type="ChEBI" id="CHEBI:29105"/>
    </cofactor>
</comment>
<protein>
    <submittedName>
        <fullName evidence="15">Lariat debranching enzyme</fullName>
    </submittedName>
</protein>
<feature type="region of interest" description="Disordered" evidence="13">
    <location>
        <begin position="413"/>
        <end position="433"/>
    </location>
</feature>
<dbReference type="InterPro" id="IPR004843">
    <property type="entry name" value="Calcineurin-like_PHP"/>
</dbReference>
<keyword evidence="6" id="KW-0507">mRNA processing</keyword>
<feature type="compositionally biased region" description="Polar residues" evidence="13">
    <location>
        <begin position="422"/>
        <end position="433"/>
    </location>
</feature>
<keyword evidence="16" id="KW-1185">Reference proteome</keyword>
<evidence type="ECO:0000256" key="1">
    <source>
        <dbReference type="ARBA" id="ARBA00001936"/>
    </source>
</evidence>
<evidence type="ECO:0000256" key="3">
    <source>
        <dbReference type="ARBA" id="ARBA00001954"/>
    </source>
</evidence>
<dbReference type="PANTHER" id="PTHR12849:SF0">
    <property type="entry name" value="LARIAT DEBRANCHING ENZYME"/>
    <property type="match status" value="1"/>
</dbReference>
<evidence type="ECO:0000259" key="14">
    <source>
        <dbReference type="SMART" id="SM01124"/>
    </source>
</evidence>
<dbReference type="PANTHER" id="PTHR12849">
    <property type="entry name" value="RNA LARIAT DEBRANCHING ENZYME"/>
    <property type="match status" value="1"/>
</dbReference>
<evidence type="ECO:0000256" key="11">
    <source>
        <dbReference type="ARBA" id="ARBA00023211"/>
    </source>
</evidence>
<dbReference type="SMART" id="SM01124">
    <property type="entry name" value="DBR1"/>
    <property type="match status" value="1"/>
</dbReference>
<dbReference type="GO" id="GO:0046872">
    <property type="term" value="F:metal ion binding"/>
    <property type="evidence" value="ECO:0007669"/>
    <property type="project" value="UniProtKB-KW"/>
</dbReference>
<evidence type="ECO:0000256" key="4">
    <source>
        <dbReference type="ARBA" id="ARBA00004123"/>
    </source>
</evidence>
<dbReference type="OrthoDB" id="407609at2759"/>
<evidence type="ECO:0000256" key="7">
    <source>
        <dbReference type="ARBA" id="ARBA00022723"/>
    </source>
</evidence>
<keyword evidence="11" id="KW-0464">Manganese</keyword>
<dbReference type="GeneID" id="28733615"/>
<dbReference type="Pfam" id="PF05011">
    <property type="entry name" value="DBR1"/>
    <property type="match status" value="1"/>
</dbReference>
<proteinExistence type="inferred from homology"/>
<evidence type="ECO:0000256" key="13">
    <source>
        <dbReference type="SAM" id="MobiDB-lite"/>
    </source>
</evidence>
<comment type="subcellular location">
    <subcellularLocation>
        <location evidence="4">Nucleus</location>
    </subcellularLocation>
</comment>
<dbReference type="VEuPathDB" id="FungiDB:AB675_1816"/>